<dbReference type="PANTHER" id="PTHR40068:SF1">
    <property type="entry name" value="TRANSCRIPTION REPRESSOR NIAR-RELATED"/>
    <property type="match status" value="1"/>
</dbReference>
<dbReference type="SUPFAM" id="SSF75500">
    <property type="entry name" value="Putative transcriptional regulator TM1602, C-terminal domain"/>
    <property type="match status" value="1"/>
</dbReference>
<accession>A0A7X2NFG3</accession>
<feature type="domain" description="Helix-turn-helix type 11" evidence="3">
    <location>
        <begin position="6"/>
        <end position="58"/>
    </location>
</feature>
<dbReference type="SUPFAM" id="SSF46785">
    <property type="entry name" value="Winged helix' DNA-binding domain"/>
    <property type="match status" value="1"/>
</dbReference>
<protein>
    <submittedName>
        <fullName evidence="4">Transcription repressor NadR</fullName>
    </submittedName>
</protein>
<proteinExistence type="predicted"/>
<feature type="binding site" evidence="1">
    <location>
        <position position="141"/>
    </location>
    <ligand>
        <name>Ni(2+)</name>
        <dbReference type="ChEBI" id="CHEBI:49786"/>
    </ligand>
</feature>
<evidence type="ECO:0000313" key="5">
    <source>
        <dbReference type="Proteomes" id="UP000461754"/>
    </source>
</evidence>
<reference evidence="4 5" key="1">
    <citation type="submission" date="2019-08" db="EMBL/GenBank/DDBJ databases">
        <title>In-depth cultivation of the pig gut microbiome towards novel bacterial diversity and tailored functional studies.</title>
        <authorList>
            <person name="Wylensek D."/>
            <person name="Hitch T.C.A."/>
            <person name="Clavel T."/>
        </authorList>
    </citation>
    <scope>NUCLEOTIDE SEQUENCE [LARGE SCALE GENOMIC DNA]</scope>
    <source>
        <strain evidence="4 5">RF-744-FAT-4</strain>
    </source>
</reference>
<dbReference type="PANTHER" id="PTHR40068">
    <property type="entry name" value="TRANSCRIPTION REPRESSOR NIAR-RELATED"/>
    <property type="match status" value="1"/>
</dbReference>
<dbReference type="Proteomes" id="UP000461754">
    <property type="component" value="Unassembled WGS sequence"/>
</dbReference>
<dbReference type="Gene3D" id="3.30.1340.20">
    <property type="entry name" value="3H domain"/>
    <property type="match status" value="1"/>
</dbReference>
<feature type="binding site" evidence="1">
    <location>
        <position position="74"/>
    </location>
    <ligand>
        <name>Ni(2+)</name>
        <dbReference type="ChEBI" id="CHEBI:49786"/>
    </ligand>
</feature>
<evidence type="ECO:0000259" key="3">
    <source>
        <dbReference type="Pfam" id="PF08279"/>
    </source>
</evidence>
<feature type="binding site" evidence="1">
    <location>
        <position position="82"/>
    </location>
    <ligand>
        <name>Ni(2+)</name>
        <dbReference type="ChEBI" id="CHEBI:49786"/>
    </ligand>
</feature>
<feature type="binding site" evidence="1">
    <location>
        <position position="143"/>
    </location>
    <ligand>
        <name>Ni(2+)</name>
        <dbReference type="ChEBI" id="CHEBI:49786"/>
    </ligand>
</feature>
<dbReference type="Pfam" id="PF02829">
    <property type="entry name" value="3H"/>
    <property type="match status" value="1"/>
</dbReference>
<dbReference type="InterPro" id="IPR004173">
    <property type="entry name" value="3H_domain"/>
</dbReference>
<dbReference type="InterPro" id="IPR035922">
    <property type="entry name" value="3H_dom_sf"/>
</dbReference>
<organism evidence="4 5">
    <name type="scientific">Pseudoramibacter porci</name>
    <dbReference type="NCBI Taxonomy" id="2606631"/>
    <lineage>
        <taxon>Bacteria</taxon>
        <taxon>Bacillati</taxon>
        <taxon>Bacillota</taxon>
        <taxon>Clostridia</taxon>
        <taxon>Eubacteriales</taxon>
        <taxon>Eubacteriaceae</taxon>
        <taxon>Pseudoramibacter</taxon>
    </lineage>
</organism>
<name>A0A7X2NFG3_9FIRM</name>
<dbReference type="InterPro" id="IPR036388">
    <property type="entry name" value="WH-like_DNA-bd_sf"/>
</dbReference>
<dbReference type="GO" id="GO:0046872">
    <property type="term" value="F:metal ion binding"/>
    <property type="evidence" value="ECO:0007669"/>
    <property type="project" value="UniProtKB-KW"/>
</dbReference>
<comment type="caution">
    <text evidence="4">The sequence shown here is derived from an EMBL/GenBank/DDBJ whole genome shotgun (WGS) entry which is preliminary data.</text>
</comment>
<dbReference type="Pfam" id="PF08279">
    <property type="entry name" value="HTH_11"/>
    <property type="match status" value="1"/>
</dbReference>
<evidence type="ECO:0000313" key="4">
    <source>
        <dbReference type="EMBL" id="MSS19622.1"/>
    </source>
</evidence>
<evidence type="ECO:0000259" key="2">
    <source>
        <dbReference type="Pfam" id="PF02829"/>
    </source>
</evidence>
<dbReference type="InterPro" id="IPR036390">
    <property type="entry name" value="WH_DNA-bd_sf"/>
</dbReference>
<dbReference type="InterPro" id="IPR013196">
    <property type="entry name" value="HTH_11"/>
</dbReference>
<dbReference type="EMBL" id="VUMO01000004">
    <property type="protein sequence ID" value="MSS19622.1"/>
    <property type="molecule type" value="Genomic_DNA"/>
</dbReference>
<sequence>MKGDARRKEIFRLLQGSDRPISGSALAKRLSVSRQVIVQDIALMRKGGTPILSTTKGYAIQSSGAYSRVYKVRHSDEQTEEELNAIVDLGGRVEDVFVYHRVYGILRADLNIRSRRDIQLYLERISNGSSTLLKNTTSGYHYHTVSADSKEILDLILKALDEKGFLAKLQDYEPVDFWANPDTP</sequence>
<dbReference type="Gene3D" id="1.10.10.10">
    <property type="entry name" value="Winged helix-like DNA-binding domain superfamily/Winged helix DNA-binding domain"/>
    <property type="match status" value="1"/>
</dbReference>
<dbReference type="PIRSF" id="PIRSF037847">
    <property type="entry name" value="NiaR"/>
    <property type="match status" value="1"/>
</dbReference>
<keyword evidence="5" id="KW-1185">Reference proteome</keyword>
<evidence type="ECO:0000256" key="1">
    <source>
        <dbReference type="PIRSR" id="PIRSR037847-1"/>
    </source>
</evidence>
<dbReference type="AlphaFoldDB" id="A0A7X2NFG3"/>
<dbReference type="RefSeq" id="WP_154576032.1">
    <property type="nucleotide sequence ID" value="NZ_VUMO01000004.1"/>
</dbReference>
<keyword evidence="1" id="KW-0533">Nickel</keyword>
<keyword evidence="1" id="KW-0479">Metal-binding</keyword>
<gene>
    <name evidence="4" type="ORF">FYJ52_04285</name>
</gene>
<feature type="domain" description="3H" evidence="2">
    <location>
        <begin position="71"/>
        <end position="166"/>
    </location>
</feature>
<dbReference type="InterPro" id="IPR026043">
    <property type="entry name" value="NadR"/>
</dbReference>